<dbReference type="Proteomes" id="UP000222788">
    <property type="component" value="Unassembled WGS sequence"/>
</dbReference>
<protein>
    <submittedName>
        <fullName evidence="2">Uncharacterized protein</fullName>
    </submittedName>
</protein>
<dbReference type="STRING" id="1035309.A0A2C5X025"/>
<dbReference type="AlphaFoldDB" id="A0A2C5X025"/>
<feature type="region of interest" description="Disordered" evidence="1">
    <location>
        <begin position="70"/>
        <end position="89"/>
    </location>
</feature>
<comment type="caution">
    <text evidence="2">The sequence shown here is derived from an EMBL/GenBank/DDBJ whole genome shotgun (WGS) entry which is preliminary data.</text>
</comment>
<reference evidence="2 3" key="1">
    <citation type="journal article" date="2013" name="Fungal Biol.">
        <title>Analysis of microsatellite markers in the genome of the plant pathogen Ceratocystis fimbriata.</title>
        <authorList>
            <person name="Simpson M.C."/>
            <person name="Wilken P.M."/>
            <person name="Coetzee M.P."/>
            <person name="Wingfield M.J."/>
            <person name="Wingfield B.D."/>
        </authorList>
    </citation>
    <scope>NUCLEOTIDE SEQUENCE [LARGE SCALE GENOMIC DNA]</scope>
    <source>
        <strain evidence="2 3">CBS 114723</strain>
    </source>
</reference>
<accession>A0A2C5X025</accession>
<organism evidence="2 3">
    <name type="scientific">Ceratocystis fimbriata CBS 114723</name>
    <dbReference type="NCBI Taxonomy" id="1035309"/>
    <lineage>
        <taxon>Eukaryota</taxon>
        <taxon>Fungi</taxon>
        <taxon>Dikarya</taxon>
        <taxon>Ascomycota</taxon>
        <taxon>Pezizomycotina</taxon>
        <taxon>Sordariomycetes</taxon>
        <taxon>Hypocreomycetidae</taxon>
        <taxon>Microascales</taxon>
        <taxon>Ceratocystidaceae</taxon>
        <taxon>Ceratocystis</taxon>
    </lineage>
</organism>
<evidence type="ECO:0000313" key="2">
    <source>
        <dbReference type="EMBL" id="PHH51251.1"/>
    </source>
</evidence>
<evidence type="ECO:0000256" key="1">
    <source>
        <dbReference type="SAM" id="MobiDB-lite"/>
    </source>
</evidence>
<dbReference type="OrthoDB" id="294853at2759"/>
<sequence length="212" mass="23565">MDAYKNDHLIHALAYYRKLRPIADNEYVTASITPAMSGEWHRFAAFWLYADIESMLTDTSVNEIRVQEKGVHRAQKKLRPSGGTSGDNAKNAKELRIAIASSIANCVSIRCALNIRMYIDGTPLRGRMSQPLFQRKGLLHIHLEKAALPPMKNMMTQASKHLVILFPLLAQTAQVAGSSGDEPVFKVVMEAMAVMGVEMDAVPKATLPFRSR</sequence>
<reference evidence="2 3" key="2">
    <citation type="journal article" date="2013" name="IMA Fungus">
        <title>IMA Genome-F 1: Ceratocystis fimbriata: Draft nuclear genome sequence for the plant pathogen, Ceratocystis fimbriata.</title>
        <authorList>
            <person name="Wilken P.M."/>
            <person name="Steenkamp E.T."/>
            <person name="Wingfield M.J."/>
            <person name="de Beer Z.W."/>
            <person name="Wingfield B.D."/>
        </authorList>
    </citation>
    <scope>NUCLEOTIDE SEQUENCE [LARGE SCALE GENOMIC DNA]</scope>
    <source>
        <strain evidence="2 3">CBS 114723</strain>
    </source>
</reference>
<proteinExistence type="predicted"/>
<evidence type="ECO:0000313" key="3">
    <source>
        <dbReference type="Proteomes" id="UP000222788"/>
    </source>
</evidence>
<name>A0A2C5X025_9PEZI</name>
<dbReference type="EMBL" id="APWK03000100">
    <property type="protein sequence ID" value="PHH51251.1"/>
    <property type="molecule type" value="Genomic_DNA"/>
</dbReference>
<keyword evidence="3" id="KW-1185">Reference proteome</keyword>
<gene>
    <name evidence="2" type="ORF">CFIMG_007230RA00001</name>
</gene>